<organism evidence="1">
    <name type="scientific">Rhodanobacter sp. FW102-FHT14D07</name>
    <dbReference type="NCBI Taxonomy" id="3351462"/>
    <lineage>
        <taxon>Bacteria</taxon>
        <taxon>Pseudomonadati</taxon>
        <taxon>Pseudomonadota</taxon>
        <taxon>Gammaproteobacteria</taxon>
        <taxon>Lysobacterales</taxon>
        <taxon>Rhodanobacteraceae</taxon>
        <taxon>Rhodanobacter</taxon>
    </lineage>
</organism>
<protein>
    <submittedName>
        <fullName evidence="1">Uncharacterized protein</fullName>
    </submittedName>
</protein>
<reference evidence="1" key="1">
    <citation type="submission" date="2024-10" db="EMBL/GenBank/DDBJ databases">
        <authorList>
            <person name="Lesea H.P."/>
            <person name="Kuehl J.V."/>
            <person name="Chandonia J.-M."/>
        </authorList>
    </citation>
    <scope>NUCLEOTIDE SEQUENCE</scope>
    <source>
        <strain evidence="1">FW102-FHT14D07</strain>
    </source>
</reference>
<dbReference type="AlphaFoldDB" id="A0AB74URN0"/>
<dbReference type="EMBL" id="CP170721">
    <property type="protein sequence ID" value="XIA18936.1"/>
    <property type="molecule type" value="Genomic_DNA"/>
</dbReference>
<name>A0AB74URN0_9GAMM</name>
<evidence type="ECO:0000313" key="1">
    <source>
        <dbReference type="EMBL" id="XIA18936.1"/>
    </source>
</evidence>
<gene>
    <name evidence="1" type="ORF">ACFYG5_01985</name>
</gene>
<dbReference type="RefSeq" id="WP_395119876.1">
    <property type="nucleotide sequence ID" value="NZ_CP170721.1"/>
</dbReference>
<sequence length="90" mass="9912">MSTLSRQRIWQTSHLGVDRRALRITLPASVVSDAEAFARQHAVSVPGLVAAALTYAQQHPDAVLSLLPVIERTQGIRFRPNVQAKGRSRD</sequence>
<proteinExistence type="predicted"/>
<accession>A0AB74URN0</accession>